<dbReference type="AlphaFoldDB" id="G6AE08"/>
<dbReference type="PANTHER" id="PTHR38687">
    <property type="entry name" value="CELL DIVISION PROTEIN DEDD-RELATED"/>
    <property type="match status" value="1"/>
</dbReference>
<keyword evidence="2" id="KW-0732">Signal</keyword>
<dbReference type="GO" id="GO:0042834">
    <property type="term" value="F:peptidoglycan binding"/>
    <property type="evidence" value="ECO:0007669"/>
    <property type="project" value="InterPro"/>
</dbReference>
<evidence type="ECO:0000313" key="5">
    <source>
        <dbReference type="Proteomes" id="UP000004597"/>
    </source>
</evidence>
<accession>G6AE08</accession>
<feature type="region of interest" description="Disordered" evidence="1">
    <location>
        <begin position="28"/>
        <end position="80"/>
    </location>
</feature>
<comment type="caution">
    <text evidence="4">The sequence shown here is derived from an EMBL/GenBank/DDBJ whole genome shotgun (WGS) entry which is preliminary data.</text>
</comment>
<reference evidence="4 5" key="1">
    <citation type="submission" date="2011-10" db="EMBL/GenBank/DDBJ databases">
        <title>The Genome Sequence of Prevotella histicola F0411.</title>
        <authorList>
            <consortium name="The Broad Institute Genome Sequencing Platform"/>
            <person name="Earl A."/>
            <person name="Ward D."/>
            <person name="Feldgarden M."/>
            <person name="Gevers D."/>
            <person name="Izard J."/>
            <person name="Ganesan A."/>
            <person name="Blanton J.M."/>
            <person name="Baranova O.V."/>
            <person name="Tanner A.C."/>
            <person name="Mathney J.M.J."/>
            <person name="Dewhirst F.E."/>
            <person name="Young S.K."/>
            <person name="Zeng Q."/>
            <person name="Gargeya S."/>
            <person name="Fitzgerald M."/>
            <person name="Haas B."/>
            <person name="Abouelleil A."/>
            <person name="Alvarado L."/>
            <person name="Arachchi H.M."/>
            <person name="Berlin A."/>
            <person name="Brown A."/>
            <person name="Chapman S.B."/>
            <person name="Chen Z."/>
            <person name="Dunbar C."/>
            <person name="Freedman E."/>
            <person name="Gearin G."/>
            <person name="Gellesch M."/>
            <person name="Goldberg J."/>
            <person name="Griggs A."/>
            <person name="Gujja S."/>
            <person name="Heiman D."/>
            <person name="Howarth C."/>
            <person name="Larson L."/>
            <person name="Lui A."/>
            <person name="MacDonald P.J.P."/>
            <person name="Montmayeur A."/>
            <person name="Murphy C."/>
            <person name="Neiman D."/>
            <person name="Pearson M."/>
            <person name="Priest M."/>
            <person name="Roberts A."/>
            <person name="Saif S."/>
            <person name="Shea T."/>
            <person name="Shenoy N."/>
            <person name="Sisk P."/>
            <person name="Stolte C."/>
            <person name="Sykes S."/>
            <person name="Wortman J."/>
            <person name="Nusbaum C."/>
            <person name="Birren B."/>
        </authorList>
    </citation>
    <scope>NUCLEOTIDE SEQUENCE [LARGE SCALE GENOMIC DNA]</scope>
    <source>
        <strain evidence="4 5">F0411</strain>
    </source>
</reference>
<evidence type="ECO:0000256" key="2">
    <source>
        <dbReference type="SAM" id="SignalP"/>
    </source>
</evidence>
<dbReference type="InterPro" id="IPR052521">
    <property type="entry name" value="Cell_div_SPOR-domain"/>
</dbReference>
<dbReference type="Pfam" id="PF05036">
    <property type="entry name" value="SPOR"/>
    <property type="match status" value="1"/>
</dbReference>
<dbReference type="GeneID" id="66731185"/>
<gene>
    <name evidence="4" type="ORF">HMPREF9138_00335</name>
</gene>
<protein>
    <recommendedName>
        <fullName evidence="3">SPOR domain-containing protein</fullName>
    </recommendedName>
</protein>
<name>G6AE08_9BACT</name>
<organism evidence="4 5">
    <name type="scientific">Prevotella histicola F0411</name>
    <dbReference type="NCBI Taxonomy" id="857291"/>
    <lineage>
        <taxon>Bacteria</taxon>
        <taxon>Pseudomonadati</taxon>
        <taxon>Bacteroidota</taxon>
        <taxon>Bacteroidia</taxon>
        <taxon>Bacteroidales</taxon>
        <taxon>Prevotellaceae</taxon>
        <taxon>Prevotella</taxon>
    </lineage>
</organism>
<dbReference type="PROSITE" id="PS51257">
    <property type="entry name" value="PROKAR_LIPOPROTEIN"/>
    <property type="match status" value="1"/>
</dbReference>
<evidence type="ECO:0000313" key="4">
    <source>
        <dbReference type="EMBL" id="EHG17007.1"/>
    </source>
</evidence>
<feature type="compositionally biased region" description="Low complexity" evidence="1">
    <location>
        <begin position="37"/>
        <end position="71"/>
    </location>
</feature>
<keyword evidence="5" id="KW-1185">Reference proteome</keyword>
<dbReference type="SUPFAM" id="SSF110997">
    <property type="entry name" value="Sporulation related repeat"/>
    <property type="match status" value="1"/>
</dbReference>
<proteinExistence type="predicted"/>
<feature type="signal peptide" evidence="2">
    <location>
        <begin position="1"/>
        <end position="16"/>
    </location>
</feature>
<dbReference type="Gene3D" id="3.30.70.1070">
    <property type="entry name" value="Sporulation related repeat"/>
    <property type="match status" value="1"/>
</dbReference>
<evidence type="ECO:0000259" key="3">
    <source>
        <dbReference type="PROSITE" id="PS51724"/>
    </source>
</evidence>
<dbReference type="PATRIC" id="fig|857291.3.peg.332"/>
<feature type="domain" description="SPOR" evidence="3">
    <location>
        <begin position="92"/>
        <end position="168"/>
    </location>
</feature>
<dbReference type="PROSITE" id="PS51724">
    <property type="entry name" value="SPOR"/>
    <property type="match status" value="1"/>
</dbReference>
<dbReference type="STRING" id="857291.HMPREF9138_00335"/>
<dbReference type="Proteomes" id="UP000004597">
    <property type="component" value="Unassembled WGS sequence"/>
</dbReference>
<dbReference type="InterPro" id="IPR007730">
    <property type="entry name" value="SPOR-like_dom"/>
</dbReference>
<evidence type="ECO:0000256" key="1">
    <source>
        <dbReference type="SAM" id="MobiDB-lite"/>
    </source>
</evidence>
<sequence>MKKFMVLGAAMCIAMAFTGCKSSESAYKKAYEKAKSQEQTSTDNDDSSTQQDAPVVAPVETQTQTQPVTETRTVDNYDNEPVRRENVSVVNGAGLKAYSVVVGSFVVKANAEGLQQRLKNAGYDAQVAYNAGNNMYRVVATTYDSKASAVQSRNQLRATYTDAWLLSK</sequence>
<dbReference type="EMBL" id="AFXP01000003">
    <property type="protein sequence ID" value="EHG17007.1"/>
    <property type="molecule type" value="Genomic_DNA"/>
</dbReference>
<feature type="chain" id="PRO_5003484893" description="SPOR domain-containing protein" evidence="2">
    <location>
        <begin position="17"/>
        <end position="168"/>
    </location>
</feature>
<dbReference type="HOGENOM" id="CLU_112783_0_0_10"/>
<dbReference type="PANTHER" id="PTHR38687:SF2">
    <property type="entry name" value="CELL DIVISION PROTEIN FTSN"/>
    <property type="match status" value="1"/>
</dbReference>
<dbReference type="RefSeq" id="WP_008822255.1">
    <property type="nucleotide sequence ID" value="NZ_JH376762.1"/>
</dbReference>
<dbReference type="InterPro" id="IPR036680">
    <property type="entry name" value="SPOR-like_sf"/>
</dbReference>